<evidence type="ECO:0000313" key="2">
    <source>
        <dbReference type="EMBL" id="KTS13075.1"/>
    </source>
</evidence>
<evidence type="ECO:0000256" key="1">
    <source>
        <dbReference type="SAM" id="Phobius"/>
    </source>
</evidence>
<dbReference type="PATRIC" id="fig|2033.4.peg.648"/>
<dbReference type="AlphaFoldDB" id="A0A147F927"/>
<feature type="transmembrane region" description="Helical" evidence="1">
    <location>
        <begin position="153"/>
        <end position="175"/>
    </location>
</feature>
<name>A0A147F927_MICTE</name>
<comment type="caution">
    <text evidence="2">The sequence shown here is derived from an EMBL/GenBank/DDBJ whole genome shotgun (WGS) entry which is preliminary data.</text>
</comment>
<keyword evidence="1" id="KW-0812">Transmembrane</keyword>
<feature type="transmembrane region" description="Helical" evidence="1">
    <location>
        <begin position="16"/>
        <end position="36"/>
    </location>
</feature>
<feature type="transmembrane region" description="Helical" evidence="1">
    <location>
        <begin position="51"/>
        <end position="76"/>
    </location>
</feature>
<dbReference type="EMBL" id="LDRV01000035">
    <property type="protein sequence ID" value="KTS13075.1"/>
    <property type="molecule type" value="Genomic_DNA"/>
</dbReference>
<keyword evidence="1" id="KW-1133">Transmembrane helix</keyword>
<sequence length="179" mass="19108">MTEHAEGARSRSAREVLPNLLAGLWAIAAAPLVWWSGVELWREVTPCAPRILLATVVLTWGILFMAVGAGAVPALVARMTGALWLSWLALLPSLAVLGLYAMIMISATSFGLSEHPDRVPAAIHDIFVSFAPSVALVVSNLIAFGAQRWLRRTLIAWSTWAVVIASLALLAALTVQSAC</sequence>
<accession>A0A147F927</accession>
<reference evidence="2 3" key="1">
    <citation type="journal article" date="2016" name="Front. Microbiol.">
        <title>Genomic Resource of Rice Seed Associated Bacteria.</title>
        <authorList>
            <person name="Midha S."/>
            <person name="Bansal K."/>
            <person name="Sharma S."/>
            <person name="Kumar N."/>
            <person name="Patil P.P."/>
            <person name="Chaudhry V."/>
            <person name="Patil P.B."/>
        </authorList>
    </citation>
    <scope>NUCLEOTIDE SEQUENCE [LARGE SCALE GENOMIC DNA]</scope>
    <source>
        <strain evidence="2 3">RSA3</strain>
    </source>
</reference>
<evidence type="ECO:0000313" key="3">
    <source>
        <dbReference type="Proteomes" id="UP000072189"/>
    </source>
</evidence>
<feature type="transmembrane region" description="Helical" evidence="1">
    <location>
        <begin position="126"/>
        <end position="146"/>
    </location>
</feature>
<organism evidence="2 3">
    <name type="scientific">Microbacterium testaceum</name>
    <name type="common">Aureobacterium testaceum</name>
    <name type="synonym">Brevibacterium testaceum</name>
    <dbReference type="NCBI Taxonomy" id="2033"/>
    <lineage>
        <taxon>Bacteria</taxon>
        <taxon>Bacillati</taxon>
        <taxon>Actinomycetota</taxon>
        <taxon>Actinomycetes</taxon>
        <taxon>Micrococcales</taxon>
        <taxon>Microbacteriaceae</taxon>
        <taxon>Microbacterium</taxon>
    </lineage>
</organism>
<proteinExistence type="predicted"/>
<keyword evidence="1" id="KW-0472">Membrane</keyword>
<dbReference type="Proteomes" id="UP000072189">
    <property type="component" value="Unassembled WGS sequence"/>
</dbReference>
<protein>
    <submittedName>
        <fullName evidence="2">Uncharacterized protein</fullName>
    </submittedName>
</protein>
<gene>
    <name evidence="2" type="ORF">RSA3_06270</name>
</gene>
<dbReference type="RefSeq" id="WP_058613705.1">
    <property type="nucleotide sequence ID" value="NZ_LDRR01000128.1"/>
</dbReference>
<feature type="transmembrane region" description="Helical" evidence="1">
    <location>
        <begin position="83"/>
        <end position="106"/>
    </location>
</feature>